<evidence type="ECO:0000313" key="2">
    <source>
        <dbReference type="Proteomes" id="UP000186817"/>
    </source>
</evidence>
<sequence>MGGPDPYMVNGLEWEYGASDTRSSPGVSCTLPGGTADHRFRGTADTMDIVSDLLEDCCFKTLDKVCMPFAGAFHAGVEVHGLELSFGETESRGSLRGTTTLAGDWAPMLSQVGFHCAWLGWQTTSPQRSRPSWAALSPALTQQQQLGRPWSLCPCKKDDEEEDDDEEGC</sequence>
<protein>
    <submittedName>
        <fullName evidence="1">Uncharacterized protein</fullName>
    </submittedName>
</protein>
<dbReference type="OrthoDB" id="10333989at2759"/>
<organism evidence="1 2">
    <name type="scientific">Symbiodinium microadriaticum</name>
    <name type="common">Dinoflagellate</name>
    <name type="synonym">Zooxanthella microadriatica</name>
    <dbReference type="NCBI Taxonomy" id="2951"/>
    <lineage>
        <taxon>Eukaryota</taxon>
        <taxon>Sar</taxon>
        <taxon>Alveolata</taxon>
        <taxon>Dinophyceae</taxon>
        <taxon>Suessiales</taxon>
        <taxon>Symbiodiniaceae</taxon>
        <taxon>Symbiodinium</taxon>
    </lineage>
</organism>
<proteinExistence type="predicted"/>
<accession>A0A1Q9C883</accession>
<name>A0A1Q9C883_SYMMI</name>
<evidence type="ECO:0000313" key="1">
    <source>
        <dbReference type="EMBL" id="OLP79152.1"/>
    </source>
</evidence>
<comment type="caution">
    <text evidence="1">The sequence shown here is derived from an EMBL/GenBank/DDBJ whole genome shotgun (WGS) entry which is preliminary data.</text>
</comment>
<dbReference type="Proteomes" id="UP000186817">
    <property type="component" value="Unassembled WGS sequence"/>
</dbReference>
<dbReference type="EMBL" id="LSRX01001518">
    <property type="protein sequence ID" value="OLP79152.1"/>
    <property type="molecule type" value="Genomic_DNA"/>
</dbReference>
<reference evidence="1 2" key="1">
    <citation type="submission" date="2016-02" db="EMBL/GenBank/DDBJ databases">
        <title>Genome analysis of coral dinoflagellate symbionts highlights evolutionary adaptations to a symbiotic lifestyle.</title>
        <authorList>
            <person name="Aranda M."/>
            <person name="Li Y."/>
            <person name="Liew Y.J."/>
            <person name="Baumgarten S."/>
            <person name="Simakov O."/>
            <person name="Wilson M."/>
            <person name="Piel J."/>
            <person name="Ashoor H."/>
            <person name="Bougouffa S."/>
            <person name="Bajic V.B."/>
            <person name="Ryu T."/>
            <person name="Ravasi T."/>
            <person name="Bayer T."/>
            <person name="Micklem G."/>
            <person name="Kim H."/>
            <person name="Bhak J."/>
            <person name="Lajeunesse T.C."/>
            <person name="Voolstra C.R."/>
        </authorList>
    </citation>
    <scope>NUCLEOTIDE SEQUENCE [LARGE SCALE GENOMIC DNA]</scope>
    <source>
        <strain evidence="1 2">CCMP2467</strain>
    </source>
</reference>
<dbReference type="AlphaFoldDB" id="A0A1Q9C883"/>
<keyword evidence="2" id="KW-1185">Reference proteome</keyword>
<gene>
    <name evidence="1" type="ORF">AK812_SmicGene40593</name>
</gene>